<dbReference type="eggNOG" id="ENOG5032UF4">
    <property type="taxonomic scope" value="Bacteria"/>
</dbReference>
<dbReference type="AlphaFoldDB" id="F2NCZ4"/>
<dbReference type="STRING" id="880072.Desac_1727"/>
<reference evidence="2" key="2">
    <citation type="submission" date="2011-03" db="EMBL/GenBank/DDBJ databases">
        <title>The complete genome of Desulfobacca acetoxidans DSM 11109.</title>
        <authorList>
            <consortium name="US DOE Joint Genome Institute (JGI-PGF)"/>
            <person name="Lucas S."/>
            <person name="Copeland A."/>
            <person name="Lapidus A."/>
            <person name="Bruce D."/>
            <person name="Goodwin L."/>
            <person name="Pitluck S."/>
            <person name="Peters L."/>
            <person name="Kyrpides N."/>
            <person name="Mavromatis K."/>
            <person name="Ivanova N."/>
            <person name="Ovchinnikova G."/>
            <person name="Teshima H."/>
            <person name="Detter J.C."/>
            <person name="Han C."/>
            <person name="Land M."/>
            <person name="Hauser L."/>
            <person name="Markowitz V."/>
            <person name="Cheng J.-F."/>
            <person name="Hugenholtz P."/>
            <person name="Woyke T."/>
            <person name="Wu D."/>
            <person name="Spring S."/>
            <person name="Schueler E."/>
            <person name="Brambilla E."/>
            <person name="Klenk H.-P."/>
            <person name="Eisen J.A."/>
        </authorList>
    </citation>
    <scope>NUCLEOTIDE SEQUENCE [LARGE SCALE GENOMIC DNA]</scope>
    <source>
        <strain evidence="2">ATCC 700848 / DSM 11109 / ASRB2</strain>
    </source>
</reference>
<dbReference type="HOGENOM" id="CLU_159273_0_0_7"/>
<evidence type="ECO:0008006" key="3">
    <source>
        <dbReference type="Google" id="ProtNLM"/>
    </source>
</evidence>
<sequence length="129" mass="14529">MPALFLLFNHRFTAAQKVAAREQLGVERISVLPAELQPIWGQIPPDLPELANCLEPVRSWLAGQATPGDYVLIQGDFGATYLMVRFALEHGLIPVYATTSRQALEEHLPDGTVKLLHYFQHQMFRRYGG</sequence>
<dbReference type="InterPro" id="IPR049811">
    <property type="entry name" value="MJ1673-like_dom"/>
</dbReference>
<dbReference type="OrthoDB" id="9811802at2"/>
<reference evidence="1 2" key="1">
    <citation type="journal article" date="2011" name="Stand. Genomic Sci.">
        <title>Complete genome sequence of the acetate-degrading sulfate reducer Desulfobacca acetoxidans type strain (ASRB2).</title>
        <authorList>
            <person name="Goker M."/>
            <person name="Teshima H."/>
            <person name="Lapidus A."/>
            <person name="Nolan M."/>
            <person name="Lucas S."/>
            <person name="Hammon N."/>
            <person name="Deshpande S."/>
            <person name="Cheng J.F."/>
            <person name="Tapia R."/>
            <person name="Han C."/>
            <person name="Goodwin L."/>
            <person name="Pitluck S."/>
            <person name="Huntemann M."/>
            <person name="Liolios K."/>
            <person name="Ivanova N."/>
            <person name="Pagani I."/>
            <person name="Mavromatis K."/>
            <person name="Ovchinikova G."/>
            <person name="Pati A."/>
            <person name="Chen A."/>
            <person name="Palaniappan K."/>
            <person name="Land M."/>
            <person name="Hauser L."/>
            <person name="Brambilla E.M."/>
            <person name="Rohde M."/>
            <person name="Spring S."/>
            <person name="Detter J.C."/>
            <person name="Woyke T."/>
            <person name="Bristow J."/>
            <person name="Eisen J.A."/>
            <person name="Markowitz V."/>
            <person name="Hugenholtz P."/>
            <person name="Kyrpides N.C."/>
            <person name="Klenk H.P."/>
        </authorList>
    </citation>
    <scope>NUCLEOTIDE SEQUENCE [LARGE SCALE GENOMIC DNA]</scope>
    <source>
        <strain evidence="2">ATCC 700848 / DSM 11109 / ASRB2</strain>
    </source>
</reference>
<organism evidence="1 2">
    <name type="scientific">Desulfobacca acetoxidans (strain ATCC 700848 / DSM 11109 / ASRB2)</name>
    <dbReference type="NCBI Taxonomy" id="880072"/>
    <lineage>
        <taxon>Bacteria</taxon>
        <taxon>Pseudomonadati</taxon>
        <taxon>Thermodesulfobacteriota</taxon>
        <taxon>Desulfobaccia</taxon>
        <taxon>Desulfobaccales</taxon>
        <taxon>Desulfobaccaceae</taxon>
        <taxon>Desulfobacca</taxon>
    </lineage>
</organism>
<accession>F2NCZ4</accession>
<proteinExistence type="predicted"/>
<protein>
    <recommendedName>
        <fullName evidence="3">CRISPR-associated protein</fullName>
    </recommendedName>
</protein>
<gene>
    <name evidence="1" type="ordered locus">Desac_1727</name>
</gene>
<dbReference type="Proteomes" id="UP000000483">
    <property type="component" value="Chromosome"/>
</dbReference>
<keyword evidence="2" id="KW-1185">Reference proteome</keyword>
<evidence type="ECO:0000313" key="2">
    <source>
        <dbReference type="Proteomes" id="UP000000483"/>
    </source>
</evidence>
<dbReference type="RefSeq" id="WP_013706678.1">
    <property type="nucleotide sequence ID" value="NC_015388.1"/>
</dbReference>
<name>F2NCZ4_DESAR</name>
<dbReference type="NCBIfam" id="NF040559">
    <property type="entry name" value="CAS_Csx20"/>
    <property type="match status" value="1"/>
</dbReference>
<dbReference type="KEGG" id="dao:Desac_1727"/>
<dbReference type="EMBL" id="CP002629">
    <property type="protein sequence ID" value="AEB09568.1"/>
    <property type="molecule type" value="Genomic_DNA"/>
</dbReference>
<evidence type="ECO:0000313" key="1">
    <source>
        <dbReference type="EMBL" id="AEB09568.1"/>
    </source>
</evidence>